<evidence type="ECO:0000259" key="2">
    <source>
        <dbReference type="Pfam" id="PF00881"/>
    </source>
</evidence>
<dbReference type="CDD" id="cd02062">
    <property type="entry name" value="Nitro_FMN_reductase"/>
    <property type="match status" value="1"/>
</dbReference>
<gene>
    <name evidence="3" type="ORF">BN381_130354</name>
</gene>
<dbReference type="EMBL" id="CANL01000005">
    <property type="protein sequence ID" value="CCM62796.1"/>
    <property type="molecule type" value="Genomic_DNA"/>
</dbReference>
<reference evidence="3 4" key="1">
    <citation type="journal article" date="2013" name="ISME J.">
        <title>Metabolic model for the filamentous 'Candidatus Microthrix parvicella' based on genomic and metagenomic analyses.</title>
        <authorList>
            <person name="Jon McIlroy S."/>
            <person name="Kristiansen R."/>
            <person name="Albertsen M."/>
            <person name="Michael Karst S."/>
            <person name="Rossetti S."/>
            <person name="Lund Nielsen J."/>
            <person name="Tandoi V."/>
            <person name="James Seviour R."/>
            <person name="Nielsen P.H."/>
        </authorList>
    </citation>
    <scope>NUCLEOTIDE SEQUENCE [LARGE SCALE GENOMIC DNA]</scope>
    <source>
        <strain evidence="3 4">RN1</strain>
    </source>
</reference>
<dbReference type="OrthoDB" id="3774920at2"/>
<comment type="caution">
    <text evidence="3">The sequence shown here is derived from an EMBL/GenBank/DDBJ whole genome shotgun (WGS) entry which is preliminary data.</text>
</comment>
<name>R4Z0M8_9ACTN</name>
<dbReference type="AlphaFoldDB" id="R4Z0M8"/>
<feature type="domain" description="Nitroreductase" evidence="2">
    <location>
        <begin position="24"/>
        <end position="91"/>
    </location>
</feature>
<keyword evidence="4" id="KW-1185">Reference proteome</keyword>
<dbReference type="STRING" id="1229780.BN381_130354"/>
<dbReference type="eggNOG" id="COG0778">
    <property type="taxonomic scope" value="Bacteria"/>
</dbReference>
<protein>
    <submittedName>
        <fullName evidence="3">Putative nitroreductase like protein</fullName>
    </submittedName>
</protein>
<sequence length="183" mass="20098">MTDDRPASDSAPDQASLGLLQGLATTRAIRRYTDEPVAEEDLATIVWHATREPSGSNRQPFRFLILRDGPLATQAKALLGKSFRALWAEKRRRDGYDAGSGATTDTPKARMATAMQHFVDHFEATLGRPQGHHGPVRRRTVEELIFDDAWEQPAPWAKDPPGTRFTGTGPSRSHASAAQRGKG</sequence>
<dbReference type="Proteomes" id="UP000018291">
    <property type="component" value="Unassembled WGS sequence"/>
</dbReference>
<dbReference type="Pfam" id="PF00881">
    <property type="entry name" value="Nitroreductase"/>
    <property type="match status" value="1"/>
</dbReference>
<dbReference type="InterPro" id="IPR029479">
    <property type="entry name" value="Nitroreductase"/>
</dbReference>
<dbReference type="Gene3D" id="3.40.109.10">
    <property type="entry name" value="NADH Oxidase"/>
    <property type="match status" value="1"/>
</dbReference>
<dbReference type="GO" id="GO:0016491">
    <property type="term" value="F:oxidoreductase activity"/>
    <property type="evidence" value="ECO:0007669"/>
    <property type="project" value="InterPro"/>
</dbReference>
<accession>R4Z0M8</accession>
<dbReference type="SUPFAM" id="SSF55469">
    <property type="entry name" value="FMN-dependent nitroreductase-like"/>
    <property type="match status" value="1"/>
</dbReference>
<dbReference type="RefSeq" id="WP_012224493.1">
    <property type="nucleotide sequence ID" value="NZ_HG422565.1"/>
</dbReference>
<feature type="compositionally biased region" description="Polar residues" evidence="1">
    <location>
        <begin position="165"/>
        <end position="176"/>
    </location>
</feature>
<feature type="region of interest" description="Disordered" evidence="1">
    <location>
        <begin position="151"/>
        <end position="183"/>
    </location>
</feature>
<organism evidence="3 4">
    <name type="scientific">Candidatus Neomicrothrix parvicella RN1</name>
    <dbReference type="NCBI Taxonomy" id="1229780"/>
    <lineage>
        <taxon>Bacteria</taxon>
        <taxon>Bacillati</taxon>
        <taxon>Actinomycetota</taxon>
        <taxon>Acidimicrobiia</taxon>
        <taxon>Acidimicrobiales</taxon>
        <taxon>Microthrixaceae</taxon>
        <taxon>Candidatus Neomicrothrix</taxon>
    </lineage>
</organism>
<evidence type="ECO:0000256" key="1">
    <source>
        <dbReference type="SAM" id="MobiDB-lite"/>
    </source>
</evidence>
<dbReference type="HOGENOM" id="CLU_1472648_0_0_11"/>
<proteinExistence type="predicted"/>
<dbReference type="InterPro" id="IPR000415">
    <property type="entry name" value="Nitroreductase-like"/>
</dbReference>
<evidence type="ECO:0000313" key="3">
    <source>
        <dbReference type="EMBL" id="CCM62796.1"/>
    </source>
</evidence>
<evidence type="ECO:0000313" key="4">
    <source>
        <dbReference type="Proteomes" id="UP000018291"/>
    </source>
</evidence>